<evidence type="ECO:0000256" key="2">
    <source>
        <dbReference type="SAM" id="Phobius"/>
    </source>
</evidence>
<keyword evidence="2" id="KW-0812">Transmembrane</keyword>
<keyword evidence="2" id="KW-1133">Transmembrane helix</keyword>
<dbReference type="Proteomes" id="UP000253816">
    <property type="component" value="Unassembled WGS sequence"/>
</dbReference>
<dbReference type="InterPro" id="IPR018247">
    <property type="entry name" value="EF_Hand_1_Ca_BS"/>
</dbReference>
<protein>
    <submittedName>
        <fullName evidence="3">Uncharacterized protein</fullName>
    </submittedName>
</protein>
<feature type="transmembrane region" description="Helical" evidence="2">
    <location>
        <begin position="202"/>
        <end position="224"/>
    </location>
</feature>
<feature type="region of interest" description="Disordered" evidence="1">
    <location>
        <begin position="241"/>
        <end position="264"/>
    </location>
</feature>
<dbReference type="EMBL" id="QQBG01000025">
    <property type="protein sequence ID" value="RDB31244.1"/>
    <property type="molecule type" value="Genomic_DNA"/>
</dbReference>
<reference evidence="3 4" key="1">
    <citation type="submission" date="2018-07" db="EMBL/GenBank/DDBJ databases">
        <title>Comparative genomics of the Candidatus Parilichlamydiaceae reveals evidence of convergent evolution and genome reduction in the phylum Chlamydiae.</title>
        <authorList>
            <person name="Taylor-Brown A."/>
            <person name="Polkinghorne A."/>
        </authorList>
    </citation>
    <scope>NUCLEOTIDE SEQUENCE [LARGE SCALE GENOMIC DNA]</scope>
    <source>
        <strain evidence="3 4">Hat2</strain>
    </source>
</reference>
<dbReference type="AlphaFoldDB" id="A0A369KHK3"/>
<feature type="transmembrane region" description="Helical" evidence="2">
    <location>
        <begin position="175"/>
        <end position="196"/>
    </location>
</feature>
<evidence type="ECO:0000313" key="4">
    <source>
        <dbReference type="Proteomes" id="UP000253816"/>
    </source>
</evidence>
<feature type="region of interest" description="Disordered" evidence="1">
    <location>
        <begin position="1"/>
        <end position="34"/>
    </location>
</feature>
<proteinExistence type="predicted"/>
<comment type="caution">
    <text evidence="3">The sequence shown here is derived from an EMBL/GenBank/DDBJ whole genome shotgun (WGS) entry which is preliminary data.</text>
</comment>
<feature type="transmembrane region" description="Helical" evidence="2">
    <location>
        <begin position="141"/>
        <end position="163"/>
    </location>
</feature>
<accession>A0A369KHK3</accession>
<gene>
    <name evidence="3" type="ORF">HAT2_00653</name>
</gene>
<organism evidence="3 4">
    <name type="scientific">Candidatus Similichlamydia laticola</name>
    <dbReference type="NCBI Taxonomy" id="2170265"/>
    <lineage>
        <taxon>Bacteria</taxon>
        <taxon>Pseudomonadati</taxon>
        <taxon>Chlamydiota</taxon>
        <taxon>Chlamydiia</taxon>
        <taxon>Parachlamydiales</taxon>
        <taxon>Candidatus Parilichlamydiaceae</taxon>
        <taxon>Candidatus Similichlamydia</taxon>
    </lineage>
</organism>
<evidence type="ECO:0000256" key="1">
    <source>
        <dbReference type="SAM" id="MobiDB-lite"/>
    </source>
</evidence>
<sequence>MTTPPHSSQSTPRSTPSSSPQGSPGILRRGVGNPPPIEAIVTVVQSGLGRQPPSPVLLRARTPWTEESPVMSRRITLTSAGIEEERQRGSRGTLRNMCIYLGLAFFIILMITLTISVACLARNCLSTIETSTSSLCILQTFFVIVSFFAGVLTTIGVVALETAGEQARVTICMRIVWIVLVFVCFSLIIILGMSFSEHSPCSVSLLMSYIILLIYLVFCGLLLFQGTTLQRSSSYELDMPLREEDSDPSQDMNGNDNLGFEELD</sequence>
<feature type="transmembrane region" description="Helical" evidence="2">
    <location>
        <begin position="98"/>
        <end position="121"/>
    </location>
</feature>
<keyword evidence="4" id="KW-1185">Reference proteome</keyword>
<dbReference type="PROSITE" id="PS00018">
    <property type="entry name" value="EF_HAND_1"/>
    <property type="match status" value="1"/>
</dbReference>
<name>A0A369KHK3_9BACT</name>
<feature type="compositionally biased region" description="Low complexity" evidence="1">
    <location>
        <begin position="1"/>
        <end position="25"/>
    </location>
</feature>
<keyword evidence="2" id="KW-0472">Membrane</keyword>
<evidence type="ECO:0000313" key="3">
    <source>
        <dbReference type="EMBL" id="RDB31244.1"/>
    </source>
</evidence>